<feature type="signal peptide" evidence="1">
    <location>
        <begin position="1"/>
        <end position="19"/>
    </location>
</feature>
<dbReference type="Proteomes" id="UP000291084">
    <property type="component" value="Chromosome 7"/>
</dbReference>
<dbReference type="InterPro" id="IPR022251">
    <property type="entry name" value="DUF3774_wound-induced"/>
</dbReference>
<dbReference type="Pfam" id="PF12609">
    <property type="entry name" value="DUF3774"/>
    <property type="match status" value="1"/>
</dbReference>
<keyword evidence="1" id="KW-0732">Signal</keyword>
<proteinExistence type="predicted"/>
<keyword evidence="3" id="KW-1185">Reference proteome</keyword>
<dbReference type="EMBL" id="AP015040">
    <property type="protein sequence ID" value="BAT92449.1"/>
    <property type="molecule type" value="Genomic_DNA"/>
</dbReference>
<dbReference type="AlphaFoldDB" id="A0A0S3SI14"/>
<dbReference type="PANTHER" id="PTHR33090">
    <property type="entry name" value="DUF3774 DOMAIN PROTEIN-RELATED"/>
    <property type="match status" value="1"/>
</dbReference>
<protein>
    <submittedName>
        <fullName evidence="2">Uncharacterized protein</fullName>
    </submittedName>
</protein>
<evidence type="ECO:0000313" key="2">
    <source>
        <dbReference type="EMBL" id="BAT92449.1"/>
    </source>
</evidence>
<name>A0A0S3SI14_PHAAN</name>
<sequence length="191" mass="20254">MSAATRAWIVASSIGAVEALKDQLGVCRWNYALRSLQQHAKTNIGSFTQTKSLSSATSVVVAHKVNRTEESMGKVMDLGCWGPNTIRRVVYSQRPPLVLHSHRRTLGVVIENPAATAAFHSRGDALADEVEATLIAVAHDELVVVASDGGRAGLRAGSARSEATAWEGSGGSRRRPGVLVISEDDVGDGVR</sequence>
<organism evidence="2 3">
    <name type="scientific">Vigna angularis var. angularis</name>
    <dbReference type="NCBI Taxonomy" id="157739"/>
    <lineage>
        <taxon>Eukaryota</taxon>
        <taxon>Viridiplantae</taxon>
        <taxon>Streptophyta</taxon>
        <taxon>Embryophyta</taxon>
        <taxon>Tracheophyta</taxon>
        <taxon>Spermatophyta</taxon>
        <taxon>Magnoliopsida</taxon>
        <taxon>eudicotyledons</taxon>
        <taxon>Gunneridae</taxon>
        <taxon>Pentapetalae</taxon>
        <taxon>rosids</taxon>
        <taxon>fabids</taxon>
        <taxon>Fabales</taxon>
        <taxon>Fabaceae</taxon>
        <taxon>Papilionoideae</taxon>
        <taxon>50 kb inversion clade</taxon>
        <taxon>NPAAA clade</taxon>
        <taxon>indigoferoid/millettioid clade</taxon>
        <taxon>Phaseoleae</taxon>
        <taxon>Vigna</taxon>
    </lineage>
</organism>
<accession>A0A0S3SI14</accession>
<reference evidence="2 3" key="1">
    <citation type="journal article" date="2015" name="Sci. Rep.">
        <title>The power of single molecule real-time sequencing technology in the de novo assembly of a eukaryotic genome.</title>
        <authorList>
            <person name="Sakai H."/>
            <person name="Naito K."/>
            <person name="Ogiso-Tanaka E."/>
            <person name="Takahashi Y."/>
            <person name="Iseki K."/>
            <person name="Muto C."/>
            <person name="Satou K."/>
            <person name="Teruya K."/>
            <person name="Shiroma A."/>
            <person name="Shimoji M."/>
            <person name="Hirano T."/>
            <person name="Itoh T."/>
            <person name="Kaga A."/>
            <person name="Tomooka N."/>
        </authorList>
    </citation>
    <scope>NUCLEOTIDE SEQUENCE [LARGE SCALE GENOMIC DNA]</scope>
    <source>
        <strain evidence="3">cv. Shumari</strain>
    </source>
</reference>
<gene>
    <name evidence="2" type="primary">Vigan.07G116600</name>
    <name evidence="2" type="ORF">VIGAN_07116600</name>
</gene>
<evidence type="ECO:0000256" key="1">
    <source>
        <dbReference type="SAM" id="SignalP"/>
    </source>
</evidence>
<evidence type="ECO:0000313" key="3">
    <source>
        <dbReference type="Proteomes" id="UP000291084"/>
    </source>
</evidence>
<dbReference type="OrthoDB" id="691528at2759"/>
<feature type="chain" id="PRO_5006618316" evidence="1">
    <location>
        <begin position="20"/>
        <end position="191"/>
    </location>
</feature>